<gene>
    <name evidence="1" type="ORF">PXEA_LOCUS31275</name>
</gene>
<protein>
    <submittedName>
        <fullName evidence="1">Uncharacterized protein</fullName>
    </submittedName>
</protein>
<dbReference type="Proteomes" id="UP000784294">
    <property type="component" value="Unassembled WGS sequence"/>
</dbReference>
<sequence>MKNWCSHLGRSGVQFQYRIDLFYQYPNRESNHDNATSGEWSLEAPTCLQMGRILEASDRREEALTPSYRGRLSVFGLWGQKAFMSAPVSSVQFWRVDSSPPNGASIRHESPHLWAKGVLKEPNFSLGAHLWTTRFADCVVECFIVT</sequence>
<comment type="caution">
    <text evidence="1">The sequence shown here is derived from an EMBL/GenBank/DDBJ whole genome shotgun (WGS) entry which is preliminary data.</text>
</comment>
<keyword evidence="2" id="KW-1185">Reference proteome</keyword>
<evidence type="ECO:0000313" key="1">
    <source>
        <dbReference type="EMBL" id="VEL37835.1"/>
    </source>
</evidence>
<name>A0A3S5B1M1_9PLAT</name>
<proteinExistence type="predicted"/>
<accession>A0A3S5B1M1</accession>
<evidence type="ECO:0000313" key="2">
    <source>
        <dbReference type="Proteomes" id="UP000784294"/>
    </source>
</evidence>
<reference evidence="1" key="1">
    <citation type="submission" date="2018-11" db="EMBL/GenBank/DDBJ databases">
        <authorList>
            <consortium name="Pathogen Informatics"/>
        </authorList>
    </citation>
    <scope>NUCLEOTIDE SEQUENCE</scope>
</reference>
<dbReference type="AlphaFoldDB" id="A0A3S5B1M1"/>
<organism evidence="1 2">
    <name type="scientific">Protopolystoma xenopodis</name>
    <dbReference type="NCBI Taxonomy" id="117903"/>
    <lineage>
        <taxon>Eukaryota</taxon>
        <taxon>Metazoa</taxon>
        <taxon>Spiralia</taxon>
        <taxon>Lophotrochozoa</taxon>
        <taxon>Platyhelminthes</taxon>
        <taxon>Monogenea</taxon>
        <taxon>Polyopisthocotylea</taxon>
        <taxon>Polystomatidea</taxon>
        <taxon>Polystomatidae</taxon>
        <taxon>Protopolystoma</taxon>
    </lineage>
</organism>
<dbReference type="EMBL" id="CAAALY010256088">
    <property type="protein sequence ID" value="VEL37835.1"/>
    <property type="molecule type" value="Genomic_DNA"/>
</dbReference>